<dbReference type="AlphaFoldDB" id="A0A9N9J6N1"/>
<name>A0A9N9J6N1_9GLOM</name>
<dbReference type="SUPFAM" id="SSF50630">
    <property type="entry name" value="Acid proteases"/>
    <property type="match status" value="1"/>
</dbReference>
<protein>
    <submittedName>
        <fullName evidence="1">28282_t:CDS:1</fullName>
    </submittedName>
</protein>
<accession>A0A9N9J6N1</accession>
<reference evidence="1" key="1">
    <citation type="submission" date="2021-06" db="EMBL/GenBank/DDBJ databases">
        <authorList>
            <person name="Kallberg Y."/>
            <person name="Tangrot J."/>
            <person name="Rosling A."/>
        </authorList>
    </citation>
    <scope>NUCLEOTIDE SEQUENCE</scope>
    <source>
        <strain evidence="1">MA453B</strain>
    </source>
</reference>
<comment type="caution">
    <text evidence="1">The sequence shown here is derived from an EMBL/GenBank/DDBJ whole genome shotgun (WGS) entry which is preliminary data.</text>
</comment>
<gene>
    <name evidence="1" type="ORF">DERYTH_LOCUS18155</name>
</gene>
<evidence type="ECO:0000313" key="1">
    <source>
        <dbReference type="EMBL" id="CAG8764935.1"/>
    </source>
</evidence>
<dbReference type="OrthoDB" id="10314598at2759"/>
<evidence type="ECO:0000313" key="2">
    <source>
        <dbReference type="Proteomes" id="UP000789405"/>
    </source>
</evidence>
<sequence length="277" mass="31295">MSKKQPGRPKTACNACALNKVACKGIFLYCEKWETTQNCPSLQFNTQISYPNPCIRCTQIHKPCNGNYALCYRFPWHLFSDRDNIVLSDKDAIEIKGVPSFQTFDNPTPASQPLPPNESLLIIHSINLEIGERESKDLAIMVKIRKEGKPYREVVMELDTGSDVTWITSALFDFLKLKKIESDEIIYGHSGYEIPVVCKAEVIIKIRKVKSKIIVYVNNDINYLNGIIGKDLMKAMNLNLLISEGQISVSCNEHIFKAPLCVGKNCNILQSYLSDNE</sequence>
<organism evidence="1 2">
    <name type="scientific">Dentiscutata erythropus</name>
    <dbReference type="NCBI Taxonomy" id="1348616"/>
    <lineage>
        <taxon>Eukaryota</taxon>
        <taxon>Fungi</taxon>
        <taxon>Fungi incertae sedis</taxon>
        <taxon>Mucoromycota</taxon>
        <taxon>Glomeromycotina</taxon>
        <taxon>Glomeromycetes</taxon>
        <taxon>Diversisporales</taxon>
        <taxon>Gigasporaceae</taxon>
        <taxon>Dentiscutata</taxon>
    </lineage>
</organism>
<dbReference type="Proteomes" id="UP000789405">
    <property type="component" value="Unassembled WGS sequence"/>
</dbReference>
<dbReference type="Gene3D" id="2.40.70.10">
    <property type="entry name" value="Acid Proteases"/>
    <property type="match status" value="1"/>
</dbReference>
<proteinExistence type="predicted"/>
<dbReference type="EMBL" id="CAJVPY010018026">
    <property type="protein sequence ID" value="CAG8764935.1"/>
    <property type="molecule type" value="Genomic_DNA"/>
</dbReference>
<keyword evidence="2" id="KW-1185">Reference proteome</keyword>
<dbReference type="InterPro" id="IPR021109">
    <property type="entry name" value="Peptidase_aspartic_dom_sf"/>
</dbReference>